<dbReference type="PANTHER" id="PTHR31480">
    <property type="entry name" value="BIFUNCTIONAL LYCOPENE CYCLASE/PHYTOENE SYNTHASE"/>
    <property type="match status" value="1"/>
</dbReference>
<dbReference type="SFLD" id="SFLDG01212">
    <property type="entry name" value="Phytoene_synthase_like"/>
    <property type="match status" value="1"/>
</dbReference>
<protein>
    <submittedName>
        <fullName evidence="3">Phytoene/squalene synthase family protein</fullName>
    </submittedName>
</protein>
<dbReference type="Proteomes" id="UP000321379">
    <property type="component" value="Unassembled WGS sequence"/>
</dbReference>
<dbReference type="SFLD" id="SFLDS00005">
    <property type="entry name" value="Isoprenoid_Synthase_Type_I"/>
    <property type="match status" value="1"/>
</dbReference>
<name>A0A5C8UJZ8_9MICO</name>
<reference evidence="3 4" key="1">
    <citation type="submission" date="2019-08" db="EMBL/GenBank/DDBJ databases">
        <title>Bacterial whole genome sequence for Glaciihabitans sp. CHu50b-6-2.</title>
        <authorList>
            <person name="Jin L."/>
        </authorList>
    </citation>
    <scope>NUCLEOTIDE SEQUENCE [LARGE SCALE GENOMIC DNA]</scope>
    <source>
        <strain evidence="3 4">CHu50b-6-2</strain>
    </source>
</reference>
<sequence length="290" mass="31694">MSRLSLYDRVAEETASVVIRRYSTSFGLASRLLAAPVRRHVENIYALVRIADEVVDGGAAEAGLDPVHTARVLNDLERDTEAALAEGYSANLVIHAFARTARQTGFGSELTAPFFESMRADLSETEHDDESFERYVYGSAEVVGLMCLRAFLEGVELSEQEDARLVHGARRLGAAFQKVNFLRDLSDDFETLGRSYFPGVRVDSFTEADKGRLLDDIDADLRVSAAVIPSLPSTSRRAVALAQGLFTELSVRLRATPASQLVRSRVRVPNPVKLRIAAGAAVGRTPRVPS</sequence>
<keyword evidence="2" id="KW-0808">Transferase</keyword>
<evidence type="ECO:0000256" key="2">
    <source>
        <dbReference type="ARBA" id="ARBA00022679"/>
    </source>
</evidence>
<dbReference type="AlphaFoldDB" id="A0A5C8UJZ8"/>
<dbReference type="InterPro" id="IPR033904">
    <property type="entry name" value="Trans_IPPS_HH"/>
</dbReference>
<dbReference type="GO" id="GO:0051996">
    <property type="term" value="F:squalene synthase [NAD(P)H] activity"/>
    <property type="evidence" value="ECO:0007669"/>
    <property type="project" value="InterPro"/>
</dbReference>
<dbReference type="InterPro" id="IPR008949">
    <property type="entry name" value="Isoprenoid_synthase_dom_sf"/>
</dbReference>
<keyword evidence="4" id="KW-1185">Reference proteome</keyword>
<evidence type="ECO:0000256" key="1">
    <source>
        <dbReference type="ARBA" id="ARBA00004684"/>
    </source>
</evidence>
<comment type="pathway">
    <text evidence="1">Carotenoid biosynthesis; phytoene biosynthesis.</text>
</comment>
<comment type="caution">
    <text evidence="3">The sequence shown here is derived from an EMBL/GenBank/DDBJ whole genome shotgun (WGS) entry which is preliminary data.</text>
</comment>
<accession>A0A5C8UJZ8</accession>
<dbReference type="SFLD" id="SFLDG01018">
    <property type="entry name" value="Squalene/Phytoene_Synthase_Lik"/>
    <property type="match status" value="1"/>
</dbReference>
<proteinExistence type="predicted"/>
<dbReference type="EMBL" id="VRMG01000024">
    <property type="protein sequence ID" value="TXN27744.1"/>
    <property type="molecule type" value="Genomic_DNA"/>
</dbReference>
<organism evidence="3 4">
    <name type="scientific">Lacisediminihabitans profunda</name>
    <dbReference type="NCBI Taxonomy" id="2594790"/>
    <lineage>
        <taxon>Bacteria</taxon>
        <taxon>Bacillati</taxon>
        <taxon>Actinomycetota</taxon>
        <taxon>Actinomycetes</taxon>
        <taxon>Micrococcales</taxon>
        <taxon>Microbacteriaceae</taxon>
        <taxon>Lacisediminihabitans</taxon>
    </lineage>
</organism>
<dbReference type="Pfam" id="PF00494">
    <property type="entry name" value="SQS_PSY"/>
    <property type="match status" value="1"/>
</dbReference>
<dbReference type="Gene3D" id="1.10.600.10">
    <property type="entry name" value="Farnesyl Diphosphate Synthase"/>
    <property type="match status" value="1"/>
</dbReference>
<dbReference type="GO" id="GO:0016117">
    <property type="term" value="P:carotenoid biosynthetic process"/>
    <property type="evidence" value="ECO:0007669"/>
    <property type="project" value="UniProtKB-ARBA"/>
</dbReference>
<gene>
    <name evidence="3" type="ORF">FVP33_18830</name>
</gene>
<dbReference type="SUPFAM" id="SSF48576">
    <property type="entry name" value="Terpenoid synthases"/>
    <property type="match status" value="1"/>
</dbReference>
<dbReference type="InterPro" id="IPR044843">
    <property type="entry name" value="Trans_IPPS_bact-type"/>
</dbReference>
<dbReference type="CDD" id="cd00683">
    <property type="entry name" value="Trans_IPPS_HH"/>
    <property type="match status" value="1"/>
</dbReference>
<dbReference type="InterPro" id="IPR019845">
    <property type="entry name" value="Squalene/phytoene_synthase_CS"/>
</dbReference>
<dbReference type="GO" id="GO:0004311">
    <property type="term" value="F:geranylgeranyl diphosphate synthase activity"/>
    <property type="evidence" value="ECO:0007669"/>
    <property type="project" value="InterPro"/>
</dbReference>
<dbReference type="InterPro" id="IPR002060">
    <property type="entry name" value="Squ/phyt_synthse"/>
</dbReference>
<evidence type="ECO:0000313" key="4">
    <source>
        <dbReference type="Proteomes" id="UP000321379"/>
    </source>
</evidence>
<dbReference type="UniPathway" id="UPA00799"/>
<evidence type="ECO:0000313" key="3">
    <source>
        <dbReference type="EMBL" id="TXN27744.1"/>
    </source>
</evidence>
<dbReference type="PROSITE" id="PS01045">
    <property type="entry name" value="SQUALEN_PHYTOEN_SYN_2"/>
    <property type="match status" value="1"/>
</dbReference>
<dbReference type="RefSeq" id="WP_147785239.1">
    <property type="nucleotide sequence ID" value="NZ_VRMG01000024.1"/>
</dbReference>